<feature type="domain" description="UBA" evidence="10">
    <location>
        <begin position="2212"/>
        <end position="2258"/>
    </location>
</feature>
<keyword evidence="7" id="KW-0720">Serine protease</keyword>
<dbReference type="InterPro" id="IPR043504">
    <property type="entry name" value="Peptidase_S1_PA_chymotrypsin"/>
</dbReference>
<dbReference type="PROSITE" id="PS51498">
    <property type="entry name" value="MABP"/>
    <property type="match status" value="1"/>
</dbReference>
<dbReference type="InterPro" id="IPR011990">
    <property type="entry name" value="TPR-like_helical_dom_sf"/>
</dbReference>
<dbReference type="Gene3D" id="1.20.120.1920">
    <property type="entry name" value="UBAP1 SOUBA domain"/>
    <property type="match status" value="1"/>
</dbReference>
<sequence>MPQNCGFNRQTVLVCCPLVQSSDSKLVGVKSNEMCQRYHEQRILLGVEYEEEENLNEFSHMAAIGFSDGNKTLWLCGGSAISEKFILTAAHCTYSKDYGPPKIVRLGELDLNTTNDGANRQDLSIAQIYTHPSYKLLSRYHDIALIKLKTPIDFITYVKPACLHVTKNIPSNYSLEAIGWDKTDFLGNSSGHLLRVTLNLVDHSKCAEKFPKNEFRLKNGIIEEFHICAGDSSGKDTCPGDSGGPLQYLHESTWETVAYFVVAGVSSFGRGCGLKDSVGVYTRVSSVNLIIFTMDERRVADYFVVAGLPDDPEALDETTLSEGGNLKASHGQAPITDISVIFPGLGEKPPTGYVVITKTPTGLVADLNHGSLRTNECYLCYKRGRDKAPLVDIGVMYDGKEWLMPDAEVVKESVGQHVANVNNSTSQTFITYRRGQPTMPCNALVVTDVCVVIASKGESPPHAFCCINKNLNKGIVGSDVFLCYKKSMNRAKLLTYKPSVLSRYPMWDLPNFPFPNSVPLFCLPMGSTLELWPKEATRPKPVFSTFVLTVSDAKYKVYGSAVTFYEKFPPDQLSDEQKELLGYSENSDYVLNMNKSICLLSHWPFSDAFETWLLFLHNIAASGEPQAIPVERYIVQLFDEVPFPSPRTLLELSDHNDKQTTYNKVIMTQPEDIPLPRSAAGFRHLLLNLGSENCLQVLLLALTEQKILIHSLRPDTLTAVAEAVSSLLFPFKWQCPYIPLCPLGLVEVLHAPLPFLIGVDSRFFDLYDPPPDVAESQRQVLNVKLLPKKPAKSLKASLDYLYYQIRNNSSNSSEASVVQDNVENEFRKKEKEQAQELEIQEAFLRFMALTLKGYRSYLLPITKAPTVGTTDPQALFQLSDFLKSRDKTHHRFFSLMMRTQMFIRFIEERSFVADGDQGLAFFDECSEKLSHEEGDIRLLEPDALHKSDRTIFVLPPEPTTTGSWHTYASFTLDPGLLSGKKSNHLSSLYQTVIPGSPMARRTKHEIKSAQKLARKCQNSPESWARCLCGTCHTLYFMVLPSMLSLNAGKEKAILQQAYELLVRATQQGLACDEVCYRLMMQLCGEHSRPLLAVKLLVIMKKFGIQPNALTYGLYNRCVLEAEWPAYSGSSQLLWNKLRNVVMGAAHFRWAAKQKANRKLSASTEGGSSLLDPTDRTASRSSLDSHEAVQPNNSLFTKFRKVANIVKGSLNGSEQSVKDVVEQSEDEIAETNSAEDVVEEKLNNHFTPPGSPSECRILSRSESAGDANIIDKLQQNKKNCSRTLNFNGESTEESGKQSPGKISPRTVVTQNDPLGAFEQPPPPKTCVTPPPEPVVTNQNPLLTDEPVLFKSTVHRSATFEGSPPAQSKIHRSETVPAATVASSLASFSSSFKIGFSRYSPSRLSLRKADLKVPQQLIENAINNFSPSSLTGKKPNELIQGGISSIKSAANTMVKKFDEFKEAMSTSTHNTPVKLPPADRLAAGDAGEAGGECESTDGSEGGERHRRVSAELGSYRGSYTNLKDSDEVLPDSLFPPPNDEKQDSELEITMSSCSQCHNCFCLLYDEDIMANWFAEDSNLNSVCQSCNKPTVPLLTIMISGKNIPACDPFSVPYLNPLVLRKELENILTQEGDLSLADAKFVDEHPIIYWNLVWAFERINVQTHLPNLYLKTRSEDGSSGEKKDKSGDSEVAAEEAGRSMQPVEEGTDPLTQELAALADKDEARKLNFCFCRCRKVQSCLTVDGVVSFSEQLAAQVCVKCMWDEPRLYSERPPMYVLWKLRDTSTSQLGSSLKNVVTKSFMQKVINSIRLDDLAEPLKSLAAERESQQRSRDGKDNISIYRDILFLACRALGRTHIDLNAFDKQYSLAYYRATERNNRQYGPQDKPISLIALYCQKTVIEKMKEWKTARSVMYQELNERLEKARLQEKKKLEEKLEYQIKNEEAEVSPSSYTNSGPSQCYQQNQSMLMPTQATANSFSNILTPIPLKEQSLSQHSGFKSPEKSPFNISDFDPDTSSPFDNMELKSINDLEELAQVLKGEHEPKTPLRYSTAQSSTSLGYAMVGPSSYTYTIPSSTSYIQPVTSLYSSTNGYYYPPETIQANPAFNPPYNYSNQIESRSFSCSPVQDIKMSNVKSIPDIMKTLQNELDNTHIDNTRNIIEPRKNRSTDVFPKAKIKSDDSSDEFASLPKSMQDMSKSISSMGFPLSRVARVCKILGNDQKKVVEHLLAMSDLLDLGFSESSVSKALLQCDNDRDKALDILIS</sequence>
<dbReference type="InterPro" id="IPR051696">
    <property type="entry name" value="DENN_Domain_GEFs"/>
</dbReference>
<feature type="repeat" description="PPR" evidence="6">
    <location>
        <begin position="1072"/>
        <end position="1106"/>
    </location>
</feature>
<evidence type="ECO:0000259" key="11">
    <source>
        <dbReference type="PROSITE" id="PS50211"/>
    </source>
</evidence>
<dbReference type="PROSITE" id="PS51375">
    <property type="entry name" value="PPR"/>
    <property type="match status" value="1"/>
</dbReference>
<dbReference type="Proteomes" id="UP000719412">
    <property type="component" value="Unassembled WGS sequence"/>
</dbReference>
<evidence type="ECO:0000256" key="2">
    <source>
        <dbReference type="ARBA" id="ARBA00022729"/>
    </source>
</evidence>
<feature type="compositionally biased region" description="Polar residues" evidence="9">
    <location>
        <begin position="1279"/>
        <end position="1288"/>
    </location>
</feature>
<proteinExistence type="inferred from homology"/>
<feature type="region of interest" description="Disordered" evidence="9">
    <location>
        <begin position="1279"/>
        <end position="1305"/>
    </location>
</feature>
<dbReference type="PROSITE" id="PS50030">
    <property type="entry name" value="UBA"/>
    <property type="match status" value="1"/>
</dbReference>
<evidence type="ECO:0000256" key="6">
    <source>
        <dbReference type="PROSITE-ProRule" id="PRU00708"/>
    </source>
</evidence>
<dbReference type="GO" id="GO:0006508">
    <property type="term" value="P:proteolysis"/>
    <property type="evidence" value="ECO:0007669"/>
    <property type="project" value="UniProtKB-KW"/>
</dbReference>
<dbReference type="InterPro" id="IPR023341">
    <property type="entry name" value="MABP"/>
</dbReference>
<evidence type="ECO:0000259" key="13">
    <source>
        <dbReference type="PROSITE" id="PS51498"/>
    </source>
</evidence>
<dbReference type="InterPro" id="IPR001254">
    <property type="entry name" value="Trypsin_dom"/>
</dbReference>
<evidence type="ECO:0000313" key="14">
    <source>
        <dbReference type="EMBL" id="KAH0816134.1"/>
    </source>
</evidence>
<dbReference type="EMBL" id="JABDTM020022008">
    <property type="protein sequence ID" value="KAH0816134.1"/>
    <property type="molecule type" value="Genomic_DNA"/>
</dbReference>
<dbReference type="InterPro" id="IPR005112">
    <property type="entry name" value="dDENN_dom"/>
</dbReference>
<accession>A0A8J6HK42</accession>
<keyword evidence="3" id="KW-1015">Disulfide bond</keyword>
<evidence type="ECO:0000256" key="7">
    <source>
        <dbReference type="RuleBase" id="RU363034"/>
    </source>
</evidence>
<dbReference type="Gene3D" id="2.40.10.10">
    <property type="entry name" value="Trypsin-like serine proteases"/>
    <property type="match status" value="2"/>
</dbReference>
<dbReference type="Gene3D" id="2.100.10.50">
    <property type="match status" value="1"/>
</dbReference>
<keyword evidence="7" id="KW-0378">Hydrolase</keyword>
<dbReference type="CDD" id="cd14316">
    <property type="entry name" value="UBA2_UBAP1_like"/>
    <property type="match status" value="1"/>
</dbReference>
<feature type="compositionally biased region" description="Basic and acidic residues" evidence="9">
    <location>
        <begin position="1669"/>
        <end position="1685"/>
    </location>
</feature>
<dbReference type="InterPro" id="IPR001314">
    <property type="entry name" value="Peptidase_S1A"/>
</dbReference>
<evidence type="ECO:0000256" key="5">
    <source>
        <dbReference type="ARBA" id="ARBA00024195"/>
    </source>
</evidence>
<dbReference type="PANTHER" id="PTHR12296">
    <property type="entry name" value="DENN DOMAIN-CONTAINING PROTEIN 4"/>
    <property type="match status" value="1"/>
</dbReference>
<feature type="coiled-coil region" evidence="8">
    <location>
        <begin position="1910"/>
        <end position="1942"/>
    </location>
</feature>
<evidence type="ECO:0000259" key="10">
    <source>
        <dbReference type="PROSITE" id="PS50030"/>
    </source>
</evidence>
<dbReference type="InterPro" id="IPR002885">
    <property type="entry name" value="PPR_rpt"/>
</dbReference>
<dbReference type="SMART" id="SM00800">
    <property type="entry name" value="uDENN"/>
    <property type="match status" value="1"/>
</dbReference>
<dbReference type="Pfam" id="PF02141">
    <property type="entry name" value="DENN"/>
    <property type="match status" value="1"/>
</dbReference>
<dbReference type="PANTHER" id="PTHR12296:SF30">
    <property type="entry name" value="DENN DOMAIN-CONTAINING PROTEIN CRAG"/>
    <property type="match status" value="1"/>
</dbReference>
<dbReference type="PROSITE" id="PS50211">
    <property type="entry name" value="DENN"/>
    <property type="match status" value="1"/>
</dbReference>
<dbReference type="InterPro" id="IPR042575">
    <property type="entry name" value="UBAP1_C"/>
</dbReference>
<feature type="domain" description="Peptidase S1" evidence="12">
    <location>
        <begin position="43"/>
        <end position="302"/>
    </location>
</feature>
<evidence type="ECO:0000256" key="9">
    <source>
        <dbReference type="SAM" id="MobiDB-lite"/>
    </source>
</evidence>
<keyword evidence="7" id="KW-0645">Protease</keyword>
<evidence type="ECO:0000256" key="3">
    <source>
        <dbReference type="ARBA" id="ARBA00023157"/>
    </source>
</evidence>
<reference evidence="14" key="1">
    <citation type="journal article" date="2020" name="J Insects Food Feed">
        <title>The yellow mealworm (Tenebrio molitor) genome: a resource for the emerging insects as food and feed industry.</title>
        <authorList>
            <person name="Eriksson T."/>
            <person name="Andere A."/>
            <person name="Kelstrup H."/>
            <person name="Emery V."/>
            <person name="Picard C."/>
        </authorList>
    </citation>
    <scope>NUCLEOTIDE SEQUENCE</scope>
    <source>
        <strain evidence="14">Stoneville</strain>
        <tissue evidence="14">Whole head</tissue>
    </source>
</reference>
<gene>
    <name evidence="14" type="ORF">GEV33_006658</name>
</gene>
<dbReference type="SMART" id="SM00020">
    <property type="entry name" value="Tryp_SPc"/>
    <property type="match status" value="1"/>
</dbReference>
<comment type="similarity">
    <text evidence="5">Belongs to the peptidase S1 family. CLIP subfamily.</text>
</comment>
<feature type="region of interest" description="Disordered" evidence="9">
    <location>
        <begin position="1463"/>
        <end position="1503"/>
    </location>
</feature>
<dbReference type="InterPro" id="IPR015940">
    <property type="entry name" value="UBA"/>
</dbReference>
<keyword evidence="1" id="KW-0344">Guanine-nucleotide releasing factor</keyword>
<dbReference type="InterPro" id="IPR033116">
    <property type="entry name" value="TRYPSIN_SER"/>
</dbReference>
<feature type="domain" description="UDENN" evidence="11">
    <location>
        <begin position="480"/>
        <end position="918"/>
    </location>
</feature>
<evidence type="ECO:0000313" key="15">
    <source>
        <dbReference type="Proteomes" id="UP000719412"/>
    </source>
</evidence>
<dbReference type="Pfam" id="PF03456">
    <property type="entry name" value="uDENN"/>
    <property type="match status" value="1"/>
</dbReference>
<dbReference type="InterPro" id="IPR043153">
    <property type="entry name" value="DENN_C"/>
</dbReference>
<dbReference type="PROSITE" id="PS00135">
    <property type="entry name" value="TRYPSIN_SER"/>
    <property type="match status" value="1"/>
</dbReference>
<evidence type="ECO:0000256" key="1">
    <source>
        <dbReference type="ARBA" id="ARBA00022658"/>
    </source>
</evidence>
<dbReference type="PROSITE" id="PS00134">
    <property type="entry name" value="TRYPSIN_HIS"/>
    <property type="match status" value="1"/>
</dbReference>
<dbReference type="InterPro" id="IPR009003">
    <property type="entry name" value="Peptidase_S1_PA"/>
</dbReference>
<keyword evidence="4" id="KW-0325">Glycoprotein</keyword>
<keyword evidence="8" id="KW-0175">Coiled coil</keyword>
<name>A0A8J6HK42_TENMO</name>
<dbReference type="PROSITE" id="PS50240">
    <property type="entry name" value="TRYPSIN_DOM"/>
    <property type="match status" value="1"/>
</dbReference>
<dbReference type="GO" id="GO:0004252">
    <property type="term" value="F:serine-type endopeptidase activity"/>
    <property type="evidence" value="ECO:0007669"/>
    <property type="project" value="InterPro"/>
</dbReference>
<dbReference type="SMART" id="SM00799">
    <property type="entry name" value="DENN"/>
    <property type="match status" value="1"/>
</dbReference>
<dbReference type="SUPFAM" id="SSF46934">
    <property type="entry name" value="UBA-like"/>
    <property type="match status" value="1"/>
</dbReference>
<dbReference type="InterPro" id="IPR005113">
    <property type="entry name" value="uDENN_dom"/>
</dbReference>
<dbReference type="SUPFAM" id="SSF50494">
    <property type="entry name" value="Trypsin-like serine proteases"/>
    <property type="match status" value="1"/>
</dbReference>
<comment type="caution">
    <text evidence="14">The sequence shown here is derived from an EMBL/GenBank/DDBJ whole genome shotgun (WGS) entry which is preliminary data.</text>
</comment>
<dbReference type="GO" id="GO:0005085">
    <property type="term" value="F:guanyl-nucleotide exchange factor activity"/>
    <property type="evidence" value="ECO:0007669"/>
    <property type="project" value="UniProtKB-KW"/>
</dbReference>
<dbReference type="CDD" id="cd00190">
    <property type="entry name" value="Tryp_SPc"/>
    <property type="match status" value="1"/>
</dbReference>
<dbReference type="InterPro" id="IPR001194">
    <property type="entry name" value="cDENN_dom"/>
</dbReference>
<feature type="region of interest" description="Disordered" evidence="9">
    <location>
        <begin position="1158"/>
        <end position="1187"/>
    </location>
</feature>
<dbReference type="InterPro" id="IPR037516">
    <property type="entry name" value="Tripartite_DENN"/>
</dbReference>
<dbReference type="GO" id="GO:0032483">
    <property type="term" value="P:regulation of Rab protein signal transduction"/>
    <property type="evidence" value="ECO:0007669"/>
    <property type="project" value="TreeGrafter"/>
</dbReference>
<feature type="region of interest" description="Disordered" evidence="9">
    <location>
        <begin position="1669"/>
        <end position="1705"/>
    </location>
</feature>
<dbReference type="InterPro" id="IPR018114">
    <property type="entry name" value="TRYPSIN_HIS"/>
</dbReference>
<dbReference type="Gene3D" id="3.40.50.11500">
    <property type="match status" value="1"/>
</dbReference>
<organism evidence="14 15">
    <name type="scientific">Tenebrio molitor</name>
    <name type="common">Yellow mealworm beetle</name>
    <dbReference type="NCBI Taxonomy" id="7067"/>
    <lineage>
        <taxon>Eukaryota</taxon>
        <taxon>Metazoa</taxon>
        <taxon>Ecdysozoa</taxon>
        <taxon>Arthropoda</taxon>
        <taxon>Hexapoda</taxon>
        <taxon>Insecta</taxon>
        <taxon>Pterygota</taxon>
        <taxon>Neoptera</taxon>
        <taxon>Endopterygota</taxon>
        <taxon>Coleoptera</taxon>
        <taxon>Polyphaga</taxon>
        <taxon>Cucujiformia</taxon>
        <taxon>Tenebrionidae</taxon>
        <taxon>Tenebrio</taxon>
    </lineage>
</organism>
<evidence type="ECO:0000256" key="4">
    <source>
        <dbReference type="ARBA" id="ARBA00023180"/>
    </source>
</evidence>
<feature type="domain" description="MABP" evidence="13">
    <location>
        <begin position="332"/>
        <end position="488"/>
    </location>
</feature>
<reference evidence="14" key="2">
    <citation type="submission" date="2021-08" db="EMBL/GenBank/DDBJ databases">
        <authorList>
            <person name="Eriksson T."/>
        </authorList>
    </citation>
    <scope>NUCLEOTIDE SEQUENCE</scope>
    <source>
        <strain evidence="14">Stoneville</strain>
        <tissue evidence="14">Whole head</tissue>
    </source>
</reference>
<dbReference type="SMART" id="SM00801">
    <property type="entry name" value="dDENN"/>
    <property type="match status" value="1"/>
</dbReference>
<dbReference type="GO" id="GO:0031410">
    <property type="term" value="C:cytoplasmic vesicle"/>
    <property type="evidence" value="ECO:0007669"/>
    <property type="project" value="TreeGrafter"/>
</dbReference>
<evidence type="ECO:0000259" key="12">
    <source>
        <dbReference type="PROSITE" id="PS50240"/>
    </source>
</evidence>
<keyword evidence="2" id="KW-0732">Signal</keyword>
<dbReference type="FunFam" id="2.40.10.10:FF:000028">
    <property type="entry name" value="Serine protease easter"/>
    <property type="match status" value="1"/>
</dbReference>
<dbReference type="Gene3D" id="1.25.40.10">
    <property type="entry name" value="Tetratricopeptide repeat domain"/>
    <property type="match status" value="1"/>
</dbReference>
<keyword evidence="15" id="KW-1185">Reference proteome</keyword>
<dbReference type="Pfam" id="PF00089">
    <property type="entry name" value="Trypsin"/>
    <property type="match status" value="1"/>
</dbReference>
<dbReference type="InterPro" id="IPR009060">
    <property type="entry name" value="UBA-like_sf"/>
</dbReference>
<dbReference type="Pfam" id="PF03455">
    <property type="entry name" value="dDENN"/>
    <property type="match status" value="1"/>
</dbReference>
<feature type="compositionally biased region" description="Basic and acidic residues" evidence="9">
    <location>
        <begin position="1172"/>
        <end position="1186"/>
    </location>
</feature>
<protein>
    <submittedName>
        <fullName evidence="14">Uncharacterized protein</fullName>
    </submittedName>
</protein>
<evidence type="ECO:0000256" key="8">
    <source>
        <dbReference type="SAM" id="Coils"/>
    </source>
</evidence>
<dbReference type="PRINTS" id="PR00722">
    <property type="entry name" value="CHYMOTRYPSIN"/>
</dbReference>